<keyword evidence="12" id="KW-0449">Lipoprotein</keyword>
<evidence type="ECO:0000256" key="17">
    <source>
        <dbReference type="RuleBase" id="RU364040"/>
    </source>
</evidence>
<dbReference type="InterPro" id="IPR014782">
    <property type="entry name" value="Peptidase_M1_dom"/>
</dbReference>
<dbReference type="FunFam" id="1.10.390.10:FF:000001">
    <property type="entry name" value="Aminopeptidase"/>
    <property type="match status" value="1"/>
</dbReference>
<dbReference type="InterPro" id="IPR027268">
    <property type="entry name" value="Peptidase_M4/M1_CTD_sf"/>
</dbReference>
<dbReference type="SUPFAM" id="SSF55486">
    <property type="entry name" value="Metalloproteases ('zincins'), catalytic domain"/>
    <property type="match status" value="1"/>
</dbReference>
<dbReference type="Gene3D" id="1.10.390.10">
    <property type="entry name" value="Neutral Protease Domain 2"/>
    <property type="match status" value="1"/>
</dbReference>
<evidence type="ECO:0000256" key="1">
    <source>
        <dbReference type="ARBA" id="ARBA00004496"/>
    </source>
</evidence>
<organism evidence="21 22">
    <name type="scientific">Rhynocoris fuscipes</name>
    <dbReference type="NCBI Taxonomy" id="488301"/>
    <lineage>
        <taxon>Eukaryota</taxon>
        <taxon>Metazoa</taxon>
        <taxon>Ecdysozoa</taxon>
        <taxon>Arthropoda</taxon>
        <taxon>Hexapoda</taxon>
        <taxon>Insecta</taxon>
        <taxon>Pterygota</taxon>
        <taxon>Neoptera</taxon>
        <taxon>Paraneoptera</taxon>
        <taxon>Hemiptera</taxon>
        <taxon>Heteroptera</taxon>
        <taxon>Panheteroptera</taxon>
        <taxon>Cimicomorpha</taxon>
        <taxon>Reduviidae</taxon>
        <taxon>Harpactorinae</taxon>
        <taxon>Harpactorini</taxon>
        <taxon>Rhynocoris</taxon>
    </lineage>
</organism>
<dbReference type="FunFam" id="2.60.40.1910:FF:000002">
    <property type="entry name" value="Aminopeptidase"/>
    <property type="match status" value="1"/>
</dbReference>
<dbReference type="InterPro" id="IPR001930">
    <property type="entry name" value="Peptidase_M1"/>
</dbReference>
<evidence type="ECO:0000256" key="7">
    <source>
        <dbReference type="ARBA" id="ARBA00022670"/>
    </source>
</evidence>
<dbReference type="AlphaFoldDB" id="A0AAW1CV98"/>
<evidence type="ECO:0000256" key="8">
    <source>
        <dbReference type="ARBA" id="ARBA00022723"/>
    </source>
</evidence>
<evidence type="ECO:0000256" key="13">
    <source>
        <dbReference type="ARBA" id="ARBA00052895"/>
    </source>
</evidence>
<feature type="domain" description="ERAP1-like C-terminal" evidence="19">
    <location>
        <begin position="627"/>
        <end position="940"/>
    </location>
</feature>
<evidence type="ECO:0000256" key="3">
    <source>
        <dbReference type="ARBA" id="ARBA00010136"/>
    </source>
</evidence>
<dbReference type="PANTHER" id="PTHR11533">
    <property type="entry name" value="PROTEASE M1 ZINC METALLOPROTEASE"/>
    <property type="match status" value="1"/>
</dbReference>
<dbReference type="GO" id="GO:0005615">
    <property type="term" value="C:extracellular space"/>
    <property type="evidence" value="ECO:0007669"/>
    <property type="project" value="TreeGrafter"/>
</dbReference>
<evidence type="ECO:0000256" key="16">
    <source>
        <dbReference type="PIRSR" id="PIRSR634016-4"/>
    </source>
</evidence>
<dbReference type="Pfam" id="PF17900">
    <property type="entry name" value="Peptidase_M1_N"/>
    <property type="match status" value="1"/>
</dbReference>
<dbReference type="InterPro" id="IPR042097">
    <property type="entry name" value="Aminopeptidase_N-like_N_sf"/>
</dbReference>
<keyword evidence="11 17" id="KW-0482">Metalloprotease</keyword>
<keyword evidence="9 17" id="KW-0378">Hydrolase</keyword>
<keyword evidence="6" id="KW-0472">Membrane</keyword>
<comment type="caution">
    <text evidence="21">The sequence shown here is derived from an EMBL/GenBank/DDBJ whole genome shotgun (WGS) entry which is preliminary data.</text>
</comment>
<evidence type="ECO:0000256" key="11">
    <source>
        <dbReference type="ARBA" id="ARBA00023049"/>
    </source>
</evidence>
<feature type="site" description="Transition state stabilizer" evidence="16">
    <location>
        <position position="487"/>
    </location>
</feature>
<evidence type="ECO:0000313" key="22">
    <source>
        <dbReference type="Proteomes" id="UP001461498"/>
    </source>
</evidence>
<dbReference type="CDD" id="cd09601">
    <property type="entry name" value="M1_APN-Q_like"/>
    <property type="match status" value="1"/>
</dbReference>
<gene>
    <name evidence="21" type="ORF">O3M35_011478</name>
</gene>
<dbReference type="Gene3D" id="2.60.40.1730">
    <property type="entry name" value="tricorn interacting facor f3 domain"/>
    <property type="match status" value="1"/>
</dbReference>
<evidence type="ECO:0000259" key="20">
    <source>
        <dbReference type="Pfam" id="PF17900"/>
    </source>
</evidence>
<evidence type="ECO:0000256" key="12">
    <source>
        <dbReference type="ARBA" id="ARBA00023288"/>
    </source>
</evidence>
<dbReference type="GO" id="GO:0005737">
    <property type="term" value="C:cytoplasm"/>
    <property type="evidence" value="ECO:0007669"/>
    <property type="project" value="UniProtKB-SubCell"/>
</dbReference>
<name>A0AAW1CV98_9HEMI</name>
<dbReference type="FunFam" id="2.60.40.1730:FF:000002">
    <property type="entry name" value="Aminopeptidase"/>
    <property type="match status" value="1"/>
</dbReference>
<evidence type="ECO:0000256" key="4">
    <source>
        <dbReference type="ARBA" id="ARBA00022438"/>
    </source>
</evidence>
<dbReference type="GO" id="GO:0042277">
    <property type="term" value="F:peptide binding"/>
    <property type="evidence" value="ECO:0007669"/>
    <property type="project" value="TreeGrafter"/>
</dbReference>
<keyword evidence="10 15" id="KW-0862">Zinc</keyword>
<dbReference type="InterPro" id="IPR045357">
    <property type="entry name" value="Aminopeptidase_N-like_N"/>
</dbReference>
<dbReference type="Gene3D" id="2.60.40.1910">
    <property type="match status" value="1"/>
</dbReference>
<dbReference type="InterPro" id="IPR034016">
    <property type="entry name" value="M1_APN-typ"/>
</dbReference>
<comment type="cofactor">
    <cofactor evidence="15 17">
        <name>Zn(2+)</name>
        <dbReference type="ChEBI" id="CHEBI:29105"/>
    </cofactor>
    <text evidence="15 17">Binds 1 zinc ion per subunit.</text>
</comment>
<reference evidence="21 22" key="1">
    <citation type="submission" date="2022-12" db="EMBL/GenBank/DDBJ databases">
        <title>Chromosome-level genome assembly of true bugs.</title>
        <authorList>
            <person name="Ma L."/>
            <person name="Li H."/>
        </authorList>
    </citation>
    <scope>NUCLEOTIDE SEQUENCE [LARGE SCALE GENOMIC DNA]</scope>
    <source>
        <strain evidence="21">Lab_2022b</strain>
    </source>
</reference>
<comment type="subcellular location">
    <subcellularLocation>
        <location evidence="2">Cell membrane</location>
        <topology evidence="2">Lipid-anchor</topology>
        <topology evidence="2">GPI-anchor</topology>
    </subcellularLocation>
    <subcellularLocation>
        <location evidence="1">Cytoplasm</location>
    </subcellularLocation>
</comment>
<dbReference type="SUPFAM" id="SSF63737">
    <property type="entry name" value="Leukotriene A4 hydrolase N-terminal domain"/>
    <property type="match status" value="1"/>
</dbReference>
<dbReference type="FunFam" id="1.25.50.20:FF:000002">
    <property type="entry name" value="Aminopeptidase"/>
    <property type="match status" value="1"/>
</dbReference>
<comment type="catalytic activity">
    <reaction evidence="13">
        <text>Release of an N-terminal amino acid, preferentially alanine, from a wide range of peptides, amides and arylamides.</text>
        <dbReference type="EC" id="3.4.11.14"/>
    </reaction>
</comment>
<dbReference type="PRINTS" id="PR00756">
    <property type="entry name" value="ALADIPTASE"/>
</dbReference>
<evidence type="ECO:0000259" key="19">
    <source>
        <dbReference type="Pfam" id="PF11838"/>
    </source>
</evidence>
<dbReference type="GO" id="GO:0006508">
    <property type="term" value="P:proteolysis"/>
    <property type="evidence" value="ECO:0007669"/>
    <property type="project" value="UniProtKB-KW"/>
</dbReference>
<dbReference type="GO" id="GO:0016285">
    <property type="term" value="F:alanyl aminopeptidase activity"/>
    <property type="evidence" value="ECO:0007669"/>
    <property type="project" value="UniProtKB-EC"/>
</dbReference>
<feature type="domain" description="Peptidase M1 membrane alanine aminopeptidase" evidence="18">
    <location>
        <begin position="329"/>
        <end position="546"/>
    </location>
</feature>
<dbReference type="GO" id="GO:0005886">
    <property type="term" value="C:plasma membrane"/>
    <property type="evidence" value="ECO:0007669"/>
    <property type="project" value="UniProtKB-SubCell"/>
</dbReference>
<keyword evidence="5" id="KW-0963">Cytoplasm</keyword>
<feature type="active site" description="Proton acceptor" evidence="14">
    <location>
        <position position="402"/>
    </location>
</feature>
<dbReference type="InterPro" id="IPR024571">
    <property type="entry name" value="ERAP1-like_C_dom"/>
</dbReference>
<evidence type="ECO:0000256" key="6">
    <source>
        <dbReference type="ARBA" id="ARBA00022622"/>
    </source>
</evidence>
<dbReference type="Pfam" id="PF11838">
    <property type="entry name" value="ERAP1_C"/>
    <property type="match status" value="1"/>
</dbReference>
<keyword evidence="8 15" id="KW-0479">Metal-binding</keyword>
<dbReference type="GO" id="GO:0070006">
    <property type="term" value="F:metalloaminopeptidase activity"/>
    <property type="evidence" value="ECO:0007669"/>
    <property type="project" value="TreeGrafter"/>
</dbReference>
<accession>A0AAW1CV98</accession>
<dbReference type="EC" id="3.4.11.-" evidence="17"/>
<evidence type="ECO:0000313" key="21">
    <source>
        <dbReference type="EMBL" id="KAK9502768.1"/>
    </source>
</evidence>
<evidence type="ECO:0000256" key="15">
    <source>
        <dbReference type="PIRSR" id="PIRSR634016-3"/>
    </source>
</evidence>
<evidence type="ECO:0000259" key="18">
    <source>
        <dbReference type="Pfam" id="PF01433"/>
    </source>
</evidence>
<protein>
    <recommendedName>
        <fullName evidence="17">Aminopeptidase</fullName>
        <ecNumber evidence="17">3.4.11.-</ecNumber>
    </recommendedName>
</protein>
<evidence type="ECO:0000256" key="10">
    <source>
        <dbReference type="ARBA" id="ARBA00022833"/>
    </source>
</evidence>
<dbReference type="Pfam" id="PF01433">
    <property type="entry name" value="Peptidase_M1"/>
    <property type="match status" value="1"/>
</dbReference>
<evidence type="ECO:0000256" key="5">
    <source>
        <dbReference type="ARBA" id="ARBA00022490"/>
    </source>
</evidence>
<proteinExistence type="inferred from homology"/>
<comment type="similarity">
    <text evidence="3 17">Belongs to the peptidase M1 family.</text>
</comment>
<dbReference type="Gene3D" id="1.25.50.20">
    <property type="match status" value="1"/>
</dbReference>
<evidence type="ECO:0000256" key="9">
    <source>
        <dbReference type="ARBA" id="ARBA00022801"/>
    </source>
</evidence>
<keyword evidence="22" id="KW-1185">Reference proteome</keyword>
<feature type="binding site" evidence="15">
    <location>
        <position position="424"/>
    </location>
    <ligand>
        <name>Zn(2+)</name>
        <dbReference type="ChEBI" id="CHEBI:29105"/>
        <note>catalytic</note>
    </ligand>
</feature>
<feature type="binding site" evidence="15">
    <location>
        <position position="401"/>
    </location>
    <ligand>
        <name>Zn(2+)</name>
        <dbReference type="ChEBI" id="CHEBI:29105"/>
        <note>catalytic</note>
    </ligand>
</feature>
<dbReference type="Proteomes" id="UP001461498">
    <property type="component" value="Unassembled WGS sequence"/>
</dbReference>
<feature type="domain" description="Aminopeptidase N-like N-terminal" evidence="20">
    <location>
        <begin position="113"/>
        <end position="294"/>
    </location>
</feature>
<dbReference type="InterPro" id="IPR050344">
    <property type="entry name" value="Peptidase_M1_aminopeptidases"/>
</dbReference>
<evidence type="ECO:0000256" key="14">
    <source>
        <dbReference type="PIRSR" id="PIRSR634016-1"/>
    </source>
</evidence>
<keyword evidence="4 17" id="KW-0031">Aminopeptidase</keyword>
<keyword evidence="7 17" id="KW-0645">Protease</keyword>
<keyword evidence="6" id="KW-0325">Glycoprotein</keyword>
<feature type="binding site" evidence="15">
    <location>
        <position position="405"/>
    </location>
    <ligand>
        <name>Zn(2+)</name>
        <dbReference type="ChEBI" id="CHEBI:29105"/>
        <note>catalytic</note>
    </ligand>
</feature>
<dbReference type="GO" id="GO:0043171">
    <property type="term" value="P:peptide catabolic process"/>
    <property type="evidence" value="ECO:0007669"/>
    <property type="project" value="TreeGrafter"/>
</dbReference>
<evidence type="ECO:0000256" key="2">
    <source>
        <dbReference type="ARBA" id="ARBA00004609"/>
    </source>
</evidence>
<dbReference type="GO" id="GO:0098552">
    <property type="term" value="C:side of membrane"/>
    <property type="evidence" value="ECO:0007669"/>
    <property type="project" value="UniProtKB-KW"/>
</dbReference>
<dbReference type="EMBL" id="JAPXFL010000008">
    <property type="protein sequence ID" value="KAK9502768.1"/>
    <property type="molecule type" value="Genomic_DNA"/>
</dbReference>
<dbReference type="PANTHER" id="PTHR11533:SF174">
    <property type="entry name" value="PUROMYCIN-SENSITIVE AMINOPEPTIDASE-RELATED"/>
    <property type="match status" value="1"/>
</dbReference>
<sequence length="960" mass="109706">MRSVYYGIHMSWYLCRRYCASKPVLRGLYQRYSYIHRHKIRVSSTSLVRRGGSYFTTVLPKPTFLYCRQPLLTLVHNTKFTTSNHYYNLPNITTLKKTMPEKKQFERLPKTVKPVHYDLFLKPNLKTFVFEGRETIDVEINQPTDKIVLNSLDLKISKVELIKNGKQFSPKLNICPDTETISLDFDNPLDEGPATIEFEFTGELNDKMKGFYRSNISSADGEQIYAAVTQFEPTDARRCFPCWDEPAIKAVFEVTVSAPKDKVALSNMPATSETIDGDCKVVKFAPTPIMSTYLVAVVVGDFDHVEDRSEDGVLVRVYTPVGVKDQGKFALYVATKVLPFYKEYFQIAYPLPKIDLVAIADFSAGAMENWGLVTYRQSCLLVDSENTSASRKQWIAIVVGHELAHQWFGNLVTMEWWTHLWLNEGYATFVENLCVAHLFPEYAIWTQFVSDMYIRALELDCLKNSHPIEVPVGHPSEIDEIFDDISYNKGASVIRMLHRYIGDNDFRKGMNMYLTRHQYANTYTEDLWSALEEASSKPVRAVMSTWTKQMGFPVISVISSEQVGDSRVLEIEQEKFCADAKNKGDPTLWMVPLTFSVRGHSDEVVHSVMLEGKRTRVTIPNVEEGAWVKVNPGTVGFYRTRYPPDVLAQLIPAIQDKSLPPLDRLGILDDLFALVQAGHCDTVQVLKVIEAMKDEDNYTVWSIIANCLGKLDVLISNTQYVDAFKRFGREVFKPVGDRIGWEQKPNESHLDTLLRSLVLARLGWYGDDEVIAEAKKRFKAHVTGECIIPADLRAAVYKAVLSVGDEDTYNTMIKLYRDESLQEEKDRIYRALGAIGDKKILAKVLDFAMSDEVRSQDKVFVIISVAMTKVGRELTWEFLKSNWLELLNRYEGGFLLARLVKHTMENFASEEMAREIEEFFANKDTSAAERSIQQSVESIRLNAAWLNRDRIAIQEFLDKY</sequence>
<keyword evidence="6" id="KW-0336">GPI-anchor</keyword>
<dbReference type="GO" id="GO:0008270">
    <property type="term" value="F:zinc ion binding"/>
    <property type="evidence" value="ECO:0007669"/>
    <property type="project" value="UniProtKB-UniRule"/>
</dbReference>